<dbReference type="CDD" id="cd03139">
    <property type="entry name" value="GATase1_PfpI_2"/>
    <property type="match status" value="1"/>
</dbReference>
<dbReference type="EMBL" id="MWXA01000005">
    <property type="protein sequence ID" value="OZG67275.1"/>
    <property type="molecule type" value="Genomic_DNA"/>
</dbReference>
<sequence length="198" mass="21578">MQIINVVLFDNFETLDACGPIEIFGSLGNEYRIEYYSMHGGIVTSRQGLQTQTQGFTQMAPDEIVLIPGGMGTRPLVNDDEFLSQLAALARQAKNILTVCTGSALLAKTGLLNAKRATSNKLAFDWVTSLNPAVDWVAKARWVVDGNIYTSSGVSAGMDMALGYVNDHLGTTVARKTAHDIEYSWNEDPDNDPFARLS</sequence>
<dbReference type="GeneID" id="98296016"/>
<dbReference type="SUPFAM" id="SSF52317">
    <property type="entry name" value="Class I glutamine amidotransferase-like"/>
    <property type="match status" value="1"/>
</dbReference>
<dbReference type="RefSeq" id="WP_094693853.1">
    <property type="nucleotide sequence ID" value="NZ_JBDNSG010000007.1"/>
</dbReference>
<organism evidence="2 3">
    <name type="scientific">Bifidobacterium aquikefiri</name>
    <dbReference type="NCBI Taxonomy" id="1653207"/>
    <lineage>
        <taxon>Bacteria</taxon>
        <taxon>Bacillati</taxon>
        <taxon>Actinomycetota</taxon>
        <taxon>Actinomycetes</taxon>
        <taxon>Bifidobacteriales</taxon>
        <taxon>Bifidobacteriaceae</taxon>
        <taxon>Bifidobacterium</taxon>
    </lineage>
</organism>
<dbReference type="Proteomes" id="UP000216451">
    <property type="component" value="Unassembled WGS sequence"/>
</dbReference>
<dbReference type="PANTHER" id="PTHR43130">
    <property type="entry name" value="ARAC-FAMILY TRANSCRIPTIONAL REGULATOR"/>
    <property type="match status" value="1"/>
</dbReference>
<evidence type="ECO:0000313" key="2">
    <source>
        <dbReference type="EMBL" id="OZG67275.1"/>
    </source>
</evidence>
<dbReference type="Pfam" id="PF01965">
    <property type="entry name" value="DJ-1_PfpI"/>
    <property type="match status" value="1"/>
</dbReference>
<gene>
    <name evidence="2" type="ORF">BAQU_1348</name>
</gene>
<keyword evidence="3" id="KW-1185">Reference proteome</keyword>
<evidence type="ECO:0000259" key="1">
    <source>
        <dbReference type="Pfam" id="PF01965"/>
    </source>
</evidence>
<protein>
    <submittedName>
        <fullName evidence="2">Dimethyladenosine transferase</fullName>
    </submittedName>
</protein>
<dbReference type="AlphaFoldDB" id="A0A261G7W7"/>
<dbReference type="InterPro" id="IPR029062">
    <property type="entry name" value="Class_I_gatase-like"/>
</dbReference>
<dbReference type="PANTHER" id="PTHR43130:SF15">
    <property type="entry name" value="THIJ_PFPI FAMILY PROTEIN (AFU_ORTHOLOGUE AFUA_5G14240)"/>
    <property type="match status" value="1"/>
</dbReference>
<evidence type="ECO:0000313" key="3">
    <source>
        <dbReference type="Proteomes" id="UP000216451"/>
    </source>
</evidence>
<keyword evidence="2" id="KW-0808">Transferase</keyword>
<dbReference type="GO" id="GO:0016740">
    <property type="term" value="F:transferase activity"/>
    <property type="evidence" value="ECO:0007669"/>
    <property type="project" value="UniProtKB-KW"/>
</dbReference>
<proteinExistence type="predicted"/>
<accession>A0A261G7W7</accession>
<dbReference type="InterPro" id="IPR052158">
    <property type="entry name" value="INH-QAR"/>
</dbReference>
<name>A0A261G7W7_9BIFI</name>
<dbReference type="Gene3D" id="3.40.50.880">
    <property type="match status" value="1"/>
</dbReference>
<reference evidence="2 3" key="1">
    <citation type="journal article" date="2017" name="BMC Genomics">
        <title>Comparative genomic and phylogenomic analyses of the Bifidobacteriaceae family.</title>
        <authorList>
            <person name="Lugli G.A."/>
            <person name="Milani C."/>
            <person name="Turroni F."/>
            <person name="Duranti S."/>
            <person name="Mancabelli L."/>
            <person name="Mangifesta M."/>
            <person name="Ferrario C."/>
            <person name="Modesto M."/>
            <person name="Mattarelli P."/>
            <person name="Jiri K."/>
            <person name="van Sinderen D."/>
            <person name="Ventura M."/>
        </authorList>
    </citation>
    <scope>NUCLEOTIDE SEQUENCE [LARGE SCALE GENOMIC DNA]</scope>
    <source>
        <strain evidence="2 3">LMG 28769</strain>
    </source>
</reference>
<dbReference type="OrthoDB" id="3992151at2"/>
<comment type="caution">
    <text evidence="2">The sequence shown here is derived from an EMBL/GenBank/DDBJ whole genome shotgun (WGS) entry which is preliminary data.</text>
</comment>
<feature type="domain" description="DJ-1/PfpI" evidence="1">
    <location>
        <begin position="4"/>
        <end position="165"/>
    </location>
</feature>
<dbReference type="InterPro" id="IPR002818">
    <property type="entry name" value="DJ-1/PfpI"/>
</dbReference>